<protein>
    <recommendedName>
        <fullName evidence="11">POTRA domain-containing protein</fullName>
    </recommendedName>
</protein>
<keyword evidence="5" id="KW-0732">Signal</keyword>
<feature type="domain" description="Polypeptide-transport-associated ShlB-type" evidence="7">
    <location>
        <begin position="83"/>
        <end position="154"/>
    </location>
</feature>
<dbReference type="Pfam" id="PF08479">
    <property type="entry name" value="POTRA_2"/>
    <property type="match status" value="1"/>
</dbReference>
<dbReference type="RefSeq" id="WP_114124098.1">
    <property type="nucleotide sequence ID" value="NZ_JPWA01000069.1"/>
</dbReference>
<comment type="caution">
    <text evidence="9">The sequence shown here is derived from an EMBL/GenBank/DDBJ whole genome shotgun (WGS) entry which is preliminary data.</text>
</comment>
<dbReference type="Pfam" id="PF17287">
    <property type="entry name" value="POTRA_3"/>
    <property type="match status" value="1"/>
</dbReference>
<dbReference type="InterPro" id="IPR013686">
    <property type="entry name" value="Polypept-transport_assoc_ShlB"/>
</dbReference>
<feature type="domain" description="Haemolysin activator HlyB C-terminal" evidence="6">
    <location>
        <begin position="215"/>
        <end position="536"/>
    </location>
</feature>
<feature type="domain" description="ShlB POTRA" evidence="8">
    <location>
        <begin position="168"/>
        <end position="210"/>
    </location>
</feature>
<evidence type="ECO:0000256" key="5">
    <source>
        <dbReference type="SAM" id="SignalP"/>
    </source>
</evidence>
<keyword evidence="3" id="KW-0998">Cell outer membrane</keyword>
<dbReference type="PANTHER" id="PTHR34597:SF3">
    <property type="entry name" value="OUTER MEMBRANE TRANSPORTER CDIB"/>
    <property type="match status" value="1"/>
</dbReference>
<feature type="compositionally biased region" description="Basic and acidic residues" evidence="4">
    <location>
        <begin position="47"/>
        <end position="56"/>
    </location>
</feature>
<evidence type="ECO:0008006" key="11">
    <source>
        <dbReference type="Google" id="ProtNLM"/>
    </source>
</evidence>
<keyword evidence="1" id="KW-0472">Membrane</keyword>
<evidence type="ECO:0000256" key="2">
    <source>
        <dbReference type="ARBA" id="ARBA00022692"/>
    </source>
</evidence>
<dbReference type="PANTHER" id="PTHR34597">
    <property type="entry name" value="SLR1661 PROTEIN"/>
    <property type="match status" value="1"/>
</dbReference>
<evidence type="ECO:0000259" key="8">
    <source>
        <dbReference type="Pfam" id="PF17287"/>
    </source>
</evidence>
<dbReference type="InterPro" id="IPR035251">
    <property type="entry name" value="ShlB_POTRA"/>
</dbReference>
<dbReference type="Proteomes" id="UP000252419">
    <property type="component" value="Unassembled WGS sequence"/>
</dbReference>
<dbReference type="Pfam" id="PF03865">
    <property type="entry name" value="ShlB"/>
    <property type="match status" value="1"/>
</dbReference>
<dbReference type="AlphaFoldDB" id="A0A367U6D9"/>
<dbReference type="Gene3D" id="2.40.160.50">
    <property type="entry name" value="membrane protein fhac: a member of the omp85/tpsb transporter family"/>
    <property type="match status" value="1"/>
</dbReference>
<dbReference type="GO" id="GO:0046819">
    <property type="term" value="P:protein secretion by the type V secretion system"/>
    <property type="evidence" value="ECO:0007669"/>
    <property type="project" value="TreeGrafter"/>
</dbReference>
<keyword evidence="1" id="KW-1134">Transmembrane beta strand</keyword>
<keyword evidence="2" id="KW-0812">Transmembrane</keyword>
<evidence type="ECO:0000259" key="6">
    <source>
        <dbReference type="Pfam" id="PF03865"/>
    </source>
</evidence>
<dbReference type="Gene3D" id="3.10.20.310">
    <property type="entry name" value="membrane protein fhac"/>
    <property type="match status" value="1"/>
</dbReference>
<proteinExistence type="predicted"/>
<organism evidence="9 10">
    <name type="scientific">Thalassospira xianhensis MCCC 1A02616</name>
    <dbReference type="NCBI Taxonomy" id="1177929"/>
    <lineage>
        <taxon>Bacteria</taxon>
        <taxon>Pseudomonadati</taxon>
        <taxon>Pseudomonadota</taxon>
        <taxon>Alphaproteobacteria</taxon>
        <taxon>Rhodospirillales</taxon>
        <taxon>Thalassospiraceae</taxon>
        <taxon>Thalassospira</taxon>
    </lineage>
</organism>
<sequence length="573" mass="63751">MQGRNFAVLFLLVAVSQAGLCVAAWAQTPSQREQIIRQQEQILRQQEERFRPEDPLIPKQFPPGYTRPAPSNEPENDRESPCFKIQRVEIEGWDTDLRPLISHFEMQCIDKEDIDKILEILTDHFVQSGYVTTRTYVPAQDLSSGVLRLAVIEGKVENIKPSKPDILSNGQIDTAFPGLENQRLNLRDFEQGLDQINRLPNSSATVEFEPGSKQGQSIAVIDNTIDKSWRVSAGLDNSGSEATGESQQTYSGEAYNWLGFNDLLSLSYGQDTEPASSLKASRNKTGFFSVPYGYWLLSLSANYFEYRNQIEGTLQDFKSSGTSTTWRADLARVLHRDQTSKTTLSSSFTHKKTKNYIEDVLLEVSSRRLTILGLNINHSRRLGQGLVSASVGYETGIKALGAKQDDDRAQDAPEAQFEKYTADLTVIQNFEVLETPLTVTSGIRGQWSPDTLYGSERISIGSLGTVRGYKESSVSGDTGGFIRNELALRLPISPPQLSQIASEIQPFVGFDYGVISQDASELFEGGRISGWSAGFKVRGPYLNLALTYARPIDAPSFVNRRNSEIYFSANLAF</sequence>
<dbReference type="InterPro" id="IPR027282">
    <property type="entry name" value="TPS"/>
</dbReference>
<dbReference type="GO" id="GO:0098046">
    <property type="term" value="C:type V protein secretion system complex"/>
    <property type="evidence" value="ECO:0007669"/>
    <property type="project" value="TreeGrafter"/>
</dbReference>
<accession>A0A367U6D9</accession>
<name>A0A367U6D9_9PROT</name>
<evidence type="ECO:0000259" key="7">
    <source>
        <dbReference type="Pfam" id="PF08479"/>
    </source>
</evidence>
<dbReference type="InterPro" id="IPR005565">
    <property type="entry name" value="Hemolysn_activator_HlyB_C"/>
</dbReference>
<evidence type="ECO:0000256" key="4">
    <source>
        <dbReference type="SAM" id="MobiDB-lite"/>
    </source>
</evidence>
<evidence type="ECO:0000313" key="10">
    <source>
        <dbReference type="Proteomes" id="UP000252419"/>
    </source>
</evidence>
<feature type="chain" id="PRO_5016636137" description="POTRA domain-containing protein" evidence="5">
    <location>
        <begin position="27"/>
        <end position="573"/>
    </location>
</feature>
<evidence type="ECO:0000256" key="1">
    <source>
        <dbReference type="ARBA" id="ARBA00022452"/>
    </source>
</evidence>
<feature type="signal peptide" evidence="5">
    <location>
        <begin position="1"/>
        <end position="26"/>
    </location>
</feature>
<keyword evidence="10" id="KW-1185">Reference proteome</keyword>
<feature type="region of interest" description="Disordered" evidence="4">
    <location>
        <begin position="47"/>
        <end position="81"/>
    </location>
</feature>
<dbReference type="GO" id="GO:0008320">
    <property type="term" value="F:protein transmembrane transporter activity"/>
    <property type="evidence" value="ECO:0007669"/>
    <property type="project" value="TreeGrafter"/>
</dbReference>
<dbReference type="PIRSF" id="PIRSF029745">
    <property type="entry name" value="FhaC"/>
    <property type="match status" value="1"/>
</dbReference>
<reference evidence="9 10" key="1">
    <citation type="submission" date="2014-07" db="EMBL/GenBank/DDBJ databases">
        <title>Draft genome sequence of Thalassospira xianhensis P-4 (MCCC 1A02616).</title>
        <authorList>
            <person name="Lai Q."/>
            <person name="Shao Z."/>
        </authorList>
    </citation>
    <scope>NUCLEOTIDE SEQUENCE [LARGE SCALE GENOMIC DNA]</scope>
    <source>
        <strain evidence="9 10">MCCC 1A02616</strain>
    </source>
</reference>
<evidence type="ECO:0000313" key="9">
    <source>
        <dbReference type="EMBL" id="RCK03490.1"/>
    </source>
</evidence>
<dbReference type="EMBL" id="JPWA01000069">
    <property type="protein sequence ID" value="RCK03490.1"/>
    <property type="molecule type" value="Genomic_DNA"/>
</dbReference>
<dbReference type="InterPro" id="IPR051544">
    <property type="entry name" value="TPS_OM_transporter"/>
</dbReference>
<gene>
    <name evidence="9" type="ORF">TH5_25245</name>
</gene>
<evidence type="ECO:0000256" key="3">
    <source>
        <dbReference type="ARBA" id="ARBA00023237"/>
    </source>
</evidence>